<reference evidence="5" key="1">
    <citation type="journal article" date="2019" name="Int. J. Syst. Evol. Microbiol.">
        <title>The Global Catalogue of Microorganisms (GCM) 10K type strain sequencing project: providing services to taxonomists for standard genome sequencing and annotation.</title>
        <authorList>
            <consortium name="The Broad Institute Genomics Platform"/>
            <consortium name="The Broad Institute Genome Sequencing Center for Infectious Disease"/>
            <person name="Wu L."/>
            <person name="Ma J."/>
        </authorList>
    </citation>
    <scope>NUCLEOTIDE SEQUENCE [LARGE SCALE GENOMIC DNA]</scope>
    <source>
        <strain evidence="5">JCM 15910</strain>
    </source>
</reference>
<comment type="caution">
    <text evidence="4">The sequence shown here is derived from an EMBL/GenBank/DDBJ whole genome shotgun (WGS) entry which is preliminary data.</text>
</comment>
<keyword evidence="4" id="KW-0808">Transferase</keyword>
<dbReference type="PANTHER" id="PTHR43713:SF3">
    <property type="entry name" value="GLUTAMATE-1-SEMIALDEHYDE 2,1-AMINOMUTASE 1, CHLOROPLASTIC-RELATED"/>
    <property type="match status" value="1"/>
</dbReference>
<dbReference type="Gene3D" id="3.90.1150.10">
    <property type="entry name" value="Aspartate Aminotransferase, domain 1"/>
    <property type="match status" value="1"/>
</dbReference>
<dbReference type="Proteomes" id="UP001500738">
    <property type="component" value="Unassembled WGS sequence"/>
</dbReference>
<dbReference type="InterPro" id="IPR015422">
    <property type="entry name" value="PyrdxlP-dep_Trfase_small"/>
</dbReference>
<evidence type="ECO:0000313" key="4">
    <source>
        <dbReference type="EMBL" id="GAA0866604.1"/>
    </source>
</evidence>
<dbReference type="EMBL" id="BAAAFE010000009">
    <property type="protein sequence ID" value="GAA0866604.1"/>
    <property type="molecule type" value="Genomic_DNA"/>
</dbReference>
<dbReference type="InterPro" id="IPR005814">
    <property type="entry name" value="Aminotrans_3"/>
</dbReference>
<dbReference type="PANTHER" id="PTHR43713">
    <property type="entry name" value="GLUTAMATE-1-SEMIALDEHYDE 2,1-AMINOMUTASE"/>
    <property type="match status" value="1"/>
</dbReference>
<sequence>MKRTQDAALRARALKVIPNGMYGHESVRMLPDSFPQFFSRAEGAYIWDADGNRYLDFMCAYGPSLLGYRDARVEAAARAQAELGDTLTGPSPLMVELAETLVSMVEHADWAMFCKNGTDATTMAMSSARAQTGKRIVLVAQGAYHGAAPWCTPIRAGTVPEDRAHVRTYGYNDVASLEAGVAAAGDDLAAIFASPFRHDAFIDQEAPDPAYARRARELCDETGAMLIVDEVRAGFRLARGSSWSDLGVQPDLSAWGKCFANGHPISALLGSDRCREGAGAIYATGSFWLSAVPMAAAIETLRIIRETDYIEHSVVLGERLRTGLDAAAAKHGFTLRQTGPVQMPQIMFEGDPDFRVGYGWAEEMLARGIYMHPWHNMFLCAAMTEADIDATLAAADAAFAAVAERRGMLEPHPILVMLAAAQAEHA</sequence>
<evidence type="ECO:0000256" key="1">
    <source>
        <dbReference type="ARBA" id="ARBA00001933"/>
    </source>
</evidence>
<name>A0ABP3XM20_9SPHN</name>
<keyword evidence="4" id="KW-0032">Aminotransferase</keyword>
<dbReference type="InterPro" id="IPR049704">
    <property type="entry name" value="Aminotrans_3_PPA_site"/>
</dbReference>
<keyword evidence="2 3" id="KW-0663">Pyridoxal phosphate</keyword>
<protein>
    <submittedName>
        <fullName evidence="4">Aminotransferase class III-fold pyridoxal phosphate-dependent enzyme</fullName>
    </submittedName>
</protein>
<dbReference type="SUPFAM" id="SSF53383">
    <property type="entry name" value="PLP-dependent transferases"/>
    <property type="match status" value="1"/>
</dbReference>
<comment type="similarity">
    <text evidence="3">Belongs to the class-III pyridoxal-phosphate-dependent aminotransferase family.</text>
</comment>
<dbReference type="InterPro" id="IPR015424">
    <property type="entry name" value="PyrdxlP-dep_Trfase"/>
</dbReference>
<accession>A0ABP3XM20</accession>
<dbReference type="InterPro" id="IPR015421">
    <property type="entry name" value="PyrdxlP-dep_Trfase_major"/>
</dbReference>
<evidence type="ECO:0000256" key="2">
    <source>
        <dbReference type="ARBA" id="ARBA00022898"/>
    </source>
</evidence>
<dbReference type="GO" id="GO:0008483">
    <property type="term" value="F:transaminase activity"/>
    <property type="evidence" value="ECO:0007669"/>
    <property type="project" value="UniProtKB-KW"/>
</dbReference>
<keyword evidence="5" id="KW-1185">Reference proteome</keyword>
<dbReference type="PROSITE" id="PS00600">
    <property type="entry name" value="AA_TRANSFER_CLASS_3"/>
    <property type="match status" value="1"/>
</dbReference>
<evidence type="ECO:0000256" key="3">
    <source>
        <dbReference type="RuleBase" id="RU003560"/>
    </source>
</evidence>
<dbReference type="RefSeq" id="WP_246553006.1">
    <property type="nucleotide sequence ID" value="NZ_BAAAFE010000009.1"/>
</dbReference>
<comment type="cofactor">
    <cofactor evidence="1">
        <name>pyridoxal 5'-phosphate</name>
        <dbReference type="ChEBI" id="CHEBI:597326"/>
    </cofactor>
</comment>
<gene>
    <name evidence="4" type="ORF">GCM10009115_30200</name>
</gene>
<evidence type="ECO:0000313" key="5">
    <source>
        <dbReference type="Proteomes" id="UP001500738"/>
    </source>
</evidence>
<dbReference type="Gene3D" id="3.40.640.10">
    <property type="entry name" value="Type I PLP-dependent aspartate aminotransferase-like (Major domain)"/>
    <property type="match status" value="1"/>
</dbReference>
<proteinExistence type="inferred from homology"/>
<organism evidence="4 5">
    <name type="scientific">Sphingopyxis soli</name>
    <dbReference type="NCBI Taxonomy" id="592051"/>
    <lineage>
        <taxon>Bacteria</taxon>
        <taxon>Pseudomonadati</taxon>
        <taxon>Pseudomonadota</taxon>
        <taxon>Alphaproteobacteria</taxon>
        <taxon>Sphingomonadales</taxon>
        <taxon>Sphingomonadaceae</taxon>
        <taxon>Sphingopyxis</taxon>
    </lineage>
</organism>
<dbReference type="Pfam" id="PF00202">
    <property type="entry name" value="Aminotran_3"/>
    <property type="match status" value="1"/>
</dbReference>